<protein>
    <submittedName>
        <fullName evidence="15">SET domain-containing protein</fullName>
    </submittedName>
</protein>
<dbReference type="InterPro" id="IPR024083">
    <property type="entry name" value="Fumarase/histidase_N"/>
</dbReference>
<keyword evidence="14" id="KW-1185">Reference proteome</keyword>
<evidence type="ECO:0000256" key="1">
    <source>
        <dbReference type="ARBA" id="ARBA00004123"/>
    </source>
</evidence>
<dbReference type="GO" id="GO:0005634">
    <property type="term" value="C:nucleus"/>
    <property type="evidence" value="ECO:0007669"/>
    <property type="project" value="UniProtKB-SubCell"/>
</dbReference>
<evidence type="ECO:0000256" key="7">
    <source>
        <dbReference type="ARBA" id="ARBA00022771"/>
    </source>
</evidence>
<dbReference type="InterPro" id="IPR001214">
    <property type="entry name" value="SET_dom"/>
</dbReference>
<dbReference type="GO" id="GO:0032259">
    <property type="term" value="P:methylation"/>
    <property type="evidence" value="ECO:0007669"/>
    <property type="project" value="UniProtKB-KW"/>
</dbReference>
<dbReference type="GO" id="GO:0042054">
    <property type="term" value="F:histone methyltransferase activity"/>
    <property type="evidence" value="ECO:0007669"/>
    <property type="project" value="InterPro"/>
</dbReference>
<name>A0A182E9Q0_ONCOC</name>
<dbReference type="Pfam" id="PF21549">
    <property type="entry name" value="PRDM2_PR"/>
    <property type="match status" value="1"/>
</dbReference>
<gene>
    <name evidence="13" type="ORF">NOO_LOCUS4763</name>
</gene>
<dbReference type="CDD" id="cd19193">
    <property type="entry name" value="PR-SET_PRDM7_9"/>
    <property type="match status" value="1"/>
</dbReference>
<dbReference type="SMART" id="SM00317">
    <property type="entry name" value="SET"/>
    <property type="match status" value="1"/>
</dbReference>
<keyword evidence="10" id="KW-0804">Transcription</keyword>
<evidence type="ECO:0000256" key="10">
    <source>
        <dbReference type="ARBA" id="ARBA00023163"/>
    </source>
</evidence>
<comment type="subcellular location">
    <subcellularLocation>
        <location evidence="1">Nucleus</location>
    </subcellularLocation>
</comment>
<evidence type="ECO:0000256" key="11">
    <source>
        <dbReference type="ARBA" id="ARBA00023242"/>
    </source>
</evidence>
<dbReference type="Gene3D" id="1.10.275.10">
    <property type="entry name" value="Fumarase/aspartase (N-terminal domain)"/>
    <property type="match status" value="1"/>
</dbReference>
<dbReference type="GO" id="GO:0008270">
    <property type="term" value="F:zinc ion binding"/>
    <property type="evidence" value="ECO:0007669"/>
    <property type="project" value="UniProtKB-KW"/>
</dbReference>
<dbReference type="PANTHER" id="PTHR16515">
    <property type="entry name" value="PR DOMAIN ZINC FINGER PROTEIN"/>
    <property type="match status" value="1"/>
</dbReference>
<proteinExistence type="predicted"/>
<keyword evidence="6" id="KW-0677">Repeat</keyword>
<accession>A0A182E9Q0</accession>
<feature type="domain" description="SET" evidence="12">
    <location>
        <begin position="112"/>
        <end position="226"/>
    </location>
</feature>
<evidence type="ECO:0000313" key="14">
    <source>
        <dbReference type="Proteomes" id="UP000271087"/>
    </source>
</evidence>
<reference evidence="15" key="1">
    <citation type="submission" date="2016-06" db="UniProtKB">
        <authorList>
            <consortium name="WormBaseParasite"/>
        </authorList>
    </citation>
    <scope>IDENTIFICATION</scope>
</reference>
<evidence type="ECO:0000256" key="3">
    <source>
        <dbReference type="ARBA" id="ARBA00022679"/>
    </source>
</evidence>
<organism evidence="15">
    <name type="scientific">Onchocerca ochengi</name>
    <name type="common">Filarial nematode worm</name>
    <dbReference type="NCBI Taxonomy" id="42157"/>
    <lineage>
        <taxon>Eukaryota</taxon>
        <taxon>Metazoa</taxon>
        <taxon>Ecdysozoa</taxon>
        <taxon>Nematoda</taxon>
        <taxon>Chromadorea</taxon>
        <taxon>Rhabditida</taxon>
        <taxon>Spirurina</taxon>
        <taxon>Spiruromorpha</taxon>
        <taxon>Filarioidea</taxon>
        <taxon>Onchocercidae</taxon>
        <taxon>Onchocerca</taxon>
    </lineage>
</organism>
<dbReference type="Proteomes" id="UP000271087">
    <property type="component" value="Unassembled WGS sequence"/>
</dbReference>
<evidence type="ECO:0000256" key="8">
    <source>
        <dbReference type="ARBA" id="ARBA00022833"/>
    </source>
</evidence>
<keyword evidence="4" id="KW-0949">S-adenosyl-L-methionine</keyword>
<keyword evidence="11" id="KW-0539">Nucleus</keyword>
<dbReference type="Gene3D" id="2.170.270.10">
    <property type="entry name" value="SET domain"/>
    <property type="match status" value="1"/>
</dbReference>
<evidence type="ECO:0000313" key="13">
    <source>
        <dbReference type="EMBL" id="VDK74444.1"/>
    </source>
</evidence>
<evidence type="ECO:0000256" key="4">
    <source>
        <dbReference type="ARBA" id="ARBA00022691"/>
    </source>
</evidence>
<dbReference type="PROSITE" id="PS50280">
    <property type="entry name" value="SET"/>
    <property type="match status" value="1"/>
</dbReference>
<evidence type="ECO:0000256" key="6">
    <source>
        <dbReference type="ARBA" id="ARBA00022737"/>
    </source>
</evidence>
<dbReference type="InterPro" id="IPR046341">
    <property type="entry name" value="SET_dom_sf"/>
</dbReference>
<sequence length="301" mass="34090">MALYNTISSDEDDYPVVGGMCLVVDAVERMVKLMNSDYNNPKYCLLQKLSDKQLKTFGIVLAESELEDDDYIHCDLCGVYYRASCRLHPLFIVSDREVREENKPRAEQTLPAFFEIKTSKIPKAGLGVFAKMDIPIGLVFGPYQGILLSDPKKADQNGYSWEIRISGKPSQYIDGSDPRYSNWMRYINSSRFENEQNLIAFQYNGSVYYRVFRPISEGIELLDFSPTESGSQTSMNMSGVVQISNRAVEILGGNLDSKNFVHSNDLVNCVWYGNKYGESLGVLSVTQRHKIPPEKNPYIFG</sequence>
<dbReference type="OrthoDB" id="40579at2759"/>
<dbReference type="PANTHER" id="PTHR16515:SF66">
    <property type="entry name" value="C2H2-TYPE DOMAIN-CONTAINING PROTEIN"/>
    <property type="match status" value="1"/>
</dbReference>
<dbReference type="InterPro" id="IPR044417">
    <property type="entry name" value="PRDM7_9_PR-SET"/>
</dbReference>
<evidence type="ECO:0000256" key="5">
    <source>
        <dbReference type="ARBA" id="ARBA00022723"/>
    </source>
</evidence>
<dbReference type="EMBL" id="UYRW01001133">
    <property type="protein sequence ID" value="VDK74444.1"/>
    <property type="molecule type" value="Genomic_DNA"/>
</dbReference>
<dbReference type="AlphaFoldDB" id="A0A182E9Q0"/>
<keyword evidence="3" id="KW-0808">Transferase</keyword>
<dbReference type="GO" id="GO:0010468">
    <property type="term" value="P:regulation of gene expression"/>
    <property type="evidence" value="ECO:0007669"/>
    <property type="project" value="TreeGrafter"/>
</dbReference>
<dbReference type="WBParaSite" id="nOo.2.0.1.t04763-RA">
    <property type="protein sequence ID" value="nOo.2.0.1.t04763-RA"/>
    <property type="gene ID" value="nOo.2.0.1.g04763"/>
</dbReference>
<keyword evidence="9" id="KW-0805">Transcription regulation</keyword>
<reference evidence="13 14" key="2">
    <citation type="submission" date="2018-08" db="EMBL/GenBank/DDBJ databases">
        <authorList>
            <person name="Laetsch R D."/>
            <person name="Stevens L."/>
            <person name="Kumar S."/>
            <person name="Blaxter L. M."/>
        </authorList>
    </citation>
    <scope>NUCLEOTIDE SEQUENCE [LARGE SCALE GENOMIC DNA]</scope>
</reference>
<keyword evidence="7" id="KW-0863">Zinc-finger</keyword>
<evidence type="ECO:0000256" key="2">
    <source>
        <dbReference type="ARBA" id="ARBA00022603"/>
    </source>
</evidence>
<evidence type="ECO:0000313" key="15">
    <source>
        <dbReference type="WBParaSite" id="nOo.2.0.1.t04763-RA"/>
    </source>
</evidence>
<dbReference type="InterPro" id="IPR050331">
    <property type="entry name" value="Zinc_finger"/>
</dbReference>
<evidence type="ECO:0000256" key="9">
    <source>
        <dbReference type="ARBA" id="ARBA00023015"/>
    </source>
</evidence>
<keyword evidence="2" id="KW-0489">Methyltransferase</keyword>
<evidence type="ECO:0000259" key="12">
    <source>
        <dbReference type="PROSITE" id="PS50280"/>
    </source>
</evidence>
<dbReference type="STRING" id="42157.A0A182E9Q0"/>
<dbReference type="SUPFAM" id="SSF82199">
    <property type="entry name" value="SET domain"/>
    <property type="match status" value="1"/>
</dbReference>
<keyword evidence="8" id="KW-0862">Zinc</keyword>
<keyword evidence="5" id="KW-0479">Metal-binding</keyword>